<sequence>MSNGDDVRSLPRRYWYGEGSGEPDDIYLVLQAVRRYRDSEDGMRRRTRESMDMNETDLFALRAIVSAERTGNPLSSAELARHLEISSAATTKVVARLVAAGHIAQTEHPTDRRARLLTTLPFAHERMRSTLGGMHGMMRGLAEEFDLDERRTIARFLDGMRDILDQLPETPDDDR</sequence>
<keyword evidence="4" id="KW-1185">Reference proteome</keyword>
<evidence type="ECO:0000259" key="1">
    <source>
        <dbReference type="PROSITE" id="PS50995"/>
    </source>
</evidence>
<name>A0A4Q2M4U4_9MICO</name>
<evidence type="ECO:0000313" key="4">
    <source>
        <dbReference type="Proteomes" id="UP000292686"/>
    </source>
</evidence>
<dbReference type="PANTHER" id="PTHR33164:SF43">
    <property type="entry name" value="HTH-TYPE TRANSCRIPTIONAL REPRESSOR YETL"/>
    <property type="match status" value="1"/>
</dbReference>
<organism evidence="3 4">
    <name type="scientific">Agromyces atrinae</name>
    <dbReference type="NCBI Taxonomy" id="592376"/>
    <lineage>
        <taxon>Bacteria</taxon>
        <taxon>Bacillati</taxon>
        <taxon>Actinomycetota</taxon>
        <taxon>Actinomycetes</taxon>
        <taxon>Micrococcales</taxon>
        <taxon>Microbacteriaceae</taxon>
        <taxon>Agromyces</taxon>
    </lineage>
</organism>
<protein>
    <submittedName>
        <fullName evidence="2 3">MarR family transcriptional regulator</fullName>
    </submittedName>
</protein>
<dbReference type="Gene3D" id="1.10.10.10">
    <property type="entry name" value="Winged helix-like DNA-binding domain superfamily/Winged helix DNA-binding domain"/>
    <property type="match status" value="1"/>
</dbReference>
<evidence type="ECO:0000313" key="3">
    <source>
        <dbReference type="EMBL" id="RXZ86257.1"/>
    </source>
</evidence>
<dbReference type="InterPro" id="IPR000835">
    <property type="entry name" value="HTH_MarR-typ"/>
</dbReference>
<proteinExistence type="predicted"/>
<dbReference type="InterPro" id="IPR036390">
    <property type="entry name" value="WH_DNA-bd_sf"/>
</dbReference>
<dbReference type="PROSITE" id="PS50995">
    <property type="entry name" value="HTH_MARR_2"/>
    <property type="match status" value="1"/>
</dbReference>
<dbReference type="PANTHER" id="PTHR33164">
    <property type="entry name" value="TRANSCRIPTIONAL REGULATOR, MARR FAMILY"/>
    <property type="match status" value="1"/>
</dbReference>
<dbReference type="Pfam" id="PF12802">
    <property type="entry name" value="MarR_2"/>
    <property type="match status" value="1"/>
</dbReference>
<comment type="caution">
    <text evidence="3">The sequence shown here is derived from an EMBL/GenBank/DDBJ whole genome shotgun (WGS) entry which is preliminary data.</text>
</comment>
<feature type="domain" description="HTH marR-type" evidence="1">
    <location>
        <begin position="22"/>
        <end position="162"/>
    </location>
</feature>
<accession>A0A4Q2M4U4</accession>
<dbReference type="RefSeq" id="WP_129175018.1">
    <property type="nucleotide sequence ID" value="NZ_JACCBI010000001.1"/>
</dbReference>
<evidence type="ECO:0000313" key="2">
    <source>
        <dbReference type="EMBL" id="NYD65920.1"/>
    </source>
</evidence>
<reference evidence="2 5" key="2">
    <citation type="submission" date="2020-07" db="EMBL/GenBank/DDBJ databases">
        <title>Sequencing the genomes of 1000 actinobacteria strains.</title>
        <authorList>
            <person name="Klenk H.-P."/>
        </authorList>
    </citation>
    <scope>NUCLEOTIDE SEQUENCE [LARGE SCALE GENOMIC DNA]</scope>
    <source>
        <strain evidence="2 5">DSM 23870</strain>
    </source>
</reference>
<dbReference type="Proteomes" id="UP000292686">
    <property type="component" value="Unassembled WGS sequence"/>
</dbReference>
<dbReference type="GO" id="GO:0003677">
    <property type="term" value="F:DNA binding"/>
    <property type="evidence" value="ECO:0007669"/>
    <property type="project" value="UniProtKB-KW"/>
</dbReference>
<evidence type="ECO:0000313" key="5">
    <source>
        <dbReference type="Proteomes" id="UP000581087"/>
    </source>
</evidence>
<dbReference type="SMART" id="SM00347">
    <property type="entry name" value="HTH_MARR"/>
    <property type="match status" value="1"/>
</dbReference>
<dbReference type="GO" id="GO:0003700">
    <property type="term" value="F:DNA-binding transcription factor activity"/>
    <property type="evidence" value="ECO:0007669"/>
    <property type="project" value="InterPro"/>
</dbReference>
<dbReference type="EMBL" id="SDPM01000005">
    <property type="protein sequence ID" value="RXZ86257.1"/>
    <property type="molecule type" value="Genomic_DNA"/>
</dbReference>
<dbReference type="InterPro" id="IPR039422">
    <property type="entry name" value="MarR/SlyA-like"/>
</dbReference>
<dbReference type="SUPFAM" id="SSF46785">
    <property type="entry name" value="Winged helix' DNA-binding domain"/>
    <property type="match status" value="1"/>
</dbReference>
<dbReference type="GO" id="GO:0006950">
    <property type="term" value="P:response to stress"/>
    <property type="evidence" value="ECO:0007669"/>
    <property type="project" value="TreeGrafter"/>
</dbReference>
<reference evidence="3 4" key="1">
    <citation type="submission" date="2019-01" db="EMBL/GenBank/DDBJ databases">
        <title>Agromyces.</title>
        <authorList>
            <person name="Li J."/>
        </authorList>
    </citation>
    <scope>NUCLEOTIDE SEQUENCE [LARGE SCALE GENOMIC DNA]</scope>
    <source>
        <strain evidence="3 4">DSM 23870</strain>
    </source>
</reference>
<gene>
    <name evidence="2" type="ORF">BJ972_000439</name>
    <name evidence="3" type="ORF">ESP50_10885</name>
</gene>
<dbReference type="AlphaFoldDB" id="A0A4Q2M4U4"/>
<keyword evidence="2" id="KW-0238">DNA-binding</keyword>
<dbReference type="OrthoDB" id="162531at2"/>
<dbReference type="EMBL" id="JACCBI010000001">
    <property type="protein sequence ID" value="NYD65920.1"/>
    <property type="molecule type" value="Genomic_DNA"/>
</dbReference>
<dbReference type="Proteomes" id="UP000581087">
    <property type="component" value="Unassembled WGS sequence"/>
</dbReference>
<dbReference type="InterPro" id="IPR036388">
    <property type="entry name" value="WH-like_DNA-bd_sf"/>
</dbReference>